<accession>A0ABX2CVZ3</accession>
<organism evidence="1 2">
    <name type="scientific">Microcoleus asticus IPMA8</name>
    <dbReference type="NCBI Taxonomy" id="2563858"/>
    <lineage>
        <taxon>Bacteria</taxon>
        <taxon>Bacillati</taxon>
        <taxon>Cyanobacteriota</taxon>
        <taxon>Cyanophyceae</taxon>
        <taxon>Oscillatoriophycideae</taxon>
        <taxon>Oscillatoriales</taxon>
        <taxon>Microcoleaceae</taxon>
        <taxon>Microcoleus</taxon>
        <taxon>Microcoleus asticus</taxon>
    </lineage>
</organism>
<evidence type="ECO:0000313" key="2">
    <source>
        <dbReference type="Proteomes" id="UP000702425"/>
    </source>
</evidence>
<sequence length="64" mass="7401">MQTPTYSFLTEQIVEQIFSSGELTRNDRQRIQSMLLNESIGENELRLIERVMEGVVKGMLDVLN</sequence>
<comment type="caution">
    <text evidence="1">The sequence shown here is derived from an EMBL/GenBank/DDBJ whole genome shotgun (WGS) entry which is preliminary data.</text>
</comment>
<evidence type="ECO:0008006" key="3">
    <source>
        <dbReference type="Google" id="ProtNLM"/>
    </source>
</evidence>
<dbReference type="Proteomes" id="UP000702425">
    <property type="component" value="Unassembled WGS sequence"/>
</dbReference>
<name>A0ABX2CVZ3_9CYAN</name>
<proteinExistence type="predicted"/>
<dbReference type="RefSeq" id="WP_172186707.1">
    <property type="nucleotide sequence ID" value="NZ_CAWPPK010000157.1"/>
</dbReference>
<dbReference type="EMBL" id="SRRZ01000024">
    <property type="protein sequence ID" value="NQE34083.1"/>
    <property type="molecule type" value="Genomic_DNA"/>
</dbReference>
<evidence type="ECO:0000313" key="1">
    <source>
        <dbReference type="EMBL" id="NQE34083.1"/>
    </source>
</evidence>
<reference evidence="1 2" key="1">
    <citation type="journal article" date="2020" name="Sci. Rep.">
        <title>A novel cyanobacterial geosmin producer, revising GeoA distribution and dispersion patterns in Bacteria.</title>
        <authorList>
            <person name="Churro C."/>
            <person name="Semedo-Aguiar A.P."/>
            <person name="Silva A.D."/>
            <person name="Pereira-Leal J.B."/>
            <person name="Leite R.B."/>
        </authorList>
    </citation>
    <scope>NUCLEOTIDE SEQUENCE [LARGE SCALE GENOMIC DNA]</scope>
    <source>
        <strain evidence="1 2">IPMA8</strain>
    </source>
</reference>
<protein>
    <recommendedName>
        <fullName evidence="3">Phycobilisome degradation protein NblA</fullName>
    </recommendedName>
</protein>
<keyword evidence="2" id="KW-1185">Reference proteome</keyword>
<gene>
    <name evidence="1" type="ORF">E5S67_01806</name>
</gene>